<gene>
    <name evidence="1" type="ORF">N0B31_11655</name>
</gene>
<evidence type="ECO:0000313" key="2">
    <source>
        <dbReference type="Proteomes" id="UP001057580"/>
    </source>
</evidence>
<organism evidence="1 2">
    <name type="scientific">Salinirubellus salinus</name>
    <dbReference type="NCBI Taxonomy" id="1364945"/>
    <lineage>
        <taxon>Archaea</taxon>
        <taxon>Methanobacteriati</taxon>
        <taxon>Methanobacteriota</taxon>
        <taxon>Stenosarchaea group</taxon>
        <taxon>Halobacteria</taxon>
        <taxon>Halobacteriales</taxon>
        <taxon>Natronomonadaceae</taxon>
        <taxon>Salinirubellus</taxon>
    </lineage>
</organism>
<keyword evidence="2" id="KW-1185">Reference proteome</keyword>
<dbReference type="KEGG" id="ssai:N0B31_11655"/>
<dbReference type="EMBL" id="CP104003">
    <property type="protein sequence ID" value="UWM52806.1"/>
    <property type="molecule type" value="Genomic_DNA"/>
</dbReference>
<accession>A0A9E7QZB2</accession>
<proteinExistence type="predicted"/>
<protein>
    <submittedName>
        <fullName evidence="1">Uncharacterized protein</fullName>
    </submittedName>
</protein>
<reference evidence="1" key="1">
    <citation type="submission" date="2022-09" db="EMBL/GenBank/DDBJ databases">
        <title>Diverse halophilic archaea isolated from saline environments.</title>
        <authorList>
            <person name="Cui H.-L."/>
        </authorList>
    </citation>
    <scope>NUCLEOTIDE SEQUENCE</scope>
    <source>
        <strain evidence="1">ZS-35-S2</strain>
    </source>
</reference>
<dbReference type="InterPro" id="IPR006311">
    <property type="entry name" value="TAT_signal"/>
</dbReference>
<evidence type="ECO:0000313" key="1">
    <source>
        <dbReference type="EMBL" id="UWM52806.1"/>
    </source>
</evidence>
<dbReference type="Proteomes" id="UP001057580">
    <property type="component" value="Chromosome"/>
</dbReference>
<dbReference type="AlphaFoldDB" id="A0A9E7QZB2"/>
<dbReference type="RefSeq" id="WP_260591801.1">
    <property type="nucleotide sequence ID" value="NZ_CP104003.1"/>
</dbReference>
<dbReference type="GeneID" id="74943087"/>
<name>A0A9E7QZB2_9EURY</name>
<dbReference type="PROSITE" id="PS51318">
    <property type="entry name" value="TAT"/>
    <property type="match status" value="1"/>
</dbReference>
<sequence>MTQESTTRLDRRTVLKTVGLLAVAGAGTGLGVSAFAGRASAGIPEFTIDGDTVTTDDGTLTDIKLRASGTWQFDGIDGPVSGVRIGLSAHRPGSAHAQGYTVSTQQIPIEGDPAAASGTFDLDWASLPFDGYYFYDLSDFTAGTDGTSKTTPVVAYLWMEVHEFGWQTNYALDDLGGPAMPGHGPARETQFNVTVNNQEATGSVAGTGEADAQGVNEYPLGEGDVGELGLTWSTGSCAWRVDNRNPVGTAPIAFTIQGVGGDGSVDGVAPAGHYGYPLADGPNGHDPHGTYADLDTPTAKLLVDGQQVDVKARGGCTQ</sequence>